<reference evidence="1 2" key="1">
    <citation type="submission" date="2022-10" db="EMBL/GenBank/DDBJ databases">
        <title>Paucibacter sp. hw1 Genome sequencing.</title>
        <authorList>
            <person name="Park S."/>
        </authorList>
    </citation>
    <scope>NUCLEOTIDE SEQUENCE [LARGE SCALE GENOMIC DNA]</scope>
    <source>
        <strain evidence="2">hw1</strain>
    </source>
</reference>
<dbReference type="Proteomes" id="UP001221189">
    <property type="component" value="Unassembled WGS sequence"/>
</dbReference>
<accession>A0ABT5KG31</accession>
<proteinExistence type="predicted"/>
<comment type="caution">
    <text evidence="1">The sequence shown here is derived from an EMBL/GenBank/DDBJ whole genome shotgun (WGS) entry which is preliminary data.</text>
</comment>
<dbReference type="EMBL" id="JAQQXT010000004">
    <property type="protein sequence ID" value="MDC8771751.1"/>
    <property type="molecule type" value="Genomic_DNA"/>
</dbReference>
<dbReference type="RefSeq" id="WP_273600036.1">
    <property type="nucleotide sequence ID" value="NZ_JAQQXT010000004.1"/>
</dbReference>
<sequence>MTLIFTPPKRCTTDTVNAALTAQGINLYISTGAYNHYHGERYVIGAMRVTDEGRTRGRTLHGMDIHAVPSARGAAEYIAANLDELVRAAAPPPAAAKPRPLPAHLPRRALLFPGDAERMLAHYAAGGELPDPELVALRKACPGELAAAQIVRDKIAAPNN</sequence>
<keyword evidence="2" id="KW-1185">Reference proteome</keyword>
<protein>
    <submittedName>
        <fullName evidence="1">Uncharacterized protein</fullName>
    </submittedName>
</protein>
<name>A0ABT5KG31_9BURK</name>
<evidence type="ECO:0000313" key="2">
    <source>
        <dbReference type="Proteomes" id="UP001221189"/>
    </source>
</evidence>
<gene>
    <name evidence="1" type="ORF">PRZ03_09240</name>
</gene>
<evidence type="ECO:0000313" key="1">
    <source>
        <dbReference type="EMBL" id="MDC8771751.1"/>
    </source>
</evidence>
<organism evidence="1 2">
    <name type="scientific">Roseateles albus</name>
    <dbReference type="NCBI Taxonomy" id="2987525"/>
    <lineage>
        <taxon>Bacteria</taxon>
        <taxon>Pseudomonadati</taxon>
        <taxon>Pseudomonadota</taxon>
        <taxon>Betaproteobacteria</taxon>
        <taxon>Burkholderiales</taxon>
        <taxon>Sphaerotilaceae</taxon>
        <taxon>Roseateles</taxon>
    </lineage>
</organism>